<dbReference type="InterPro" id="IPR001650">
    <property type="entry name" value="Helicase_C-like"/>
</dbReference>
<evidence type="ECO:0000259" key="1">
    <source>
        <dbReference type="Pfam" id="PF00271"/>
    </source>
</evidence>
<proteinExistence type="predicted"/>
<dbReference type="Pfam" id="PF00271">
    <property type="entry name" value="Helicase_C"/>
    <property type="match status" value="1"/>
</dbReference>
<protein>
    <recommendedName>
        <fullName evidence="1">Helicase C-terminal domain-containing protein</fullName>
    </recommendedName>
</protein>
<feature type="domain" description="Helicase C-terminal" evidence="1">
    <location>
        <begin position="34"/>
        <end position="103"/>
    </location>
</feature>
<sequence>MIGSIVVMLTKGLASNIVLELSKIDIPAFAWCHEPVKTYHSLRTAKDNEEILRLLDEDPMCQVIVLTVAFANGLNAKSLLDGFSLGFPDTMDQMWQEKGRVGRDPDSSARGVVFY</sequence>
<dbReference type="AlphaFoldDB" id="A0AAD7EBK2"/>
<evidence type="ECO:0000313" key="2">
    <source>
        <dbReference type="EMBL" id="KAJ7310174.1"/>
    </source>
</evidence>
<evidence type="ECO:0000313" key="3">
    <source>
        <dbReference type="Proteomes" id="UP001218218"/>
    </source>
</evidence>
<name>A0AAD7EBK2_9AGAR</name>
<dbReference type="Gene3D" id="3.40.50.300">
    <property type="entry name" value="P-loop containing nucleotide triphosphate hydrolases"/>
    <property type="match status" value="1"/>
</dbReference>
<reference evidence="2" key="1">
    <citation type="submission" date="2023-03" db="EMBL/GenBank/DDBJ databases">
        <title>Massive genome expansion in bonnet fungi (Mycena s.s.) driven by repeated elements and novel gene families across ecological guilds.</title>
        <authorList>
            <consortium name="Lawrence Berkeley National Laboratory"/>
            <person name="Harder C.B."/>
            <person name="Miyauchi S."/>
            <person name="Viragh M."/>
            <person name="Kuo A."/>
            <person name="Thoen E."/>
            <person name="Andreopoulos B."/>
            <person name="Lu D."/>
            <person name="Skrede I."/>
            <person name="Drula E."/>
            <person name="Henrissat B."/>
            <person name="Morin E."/>
            <person name="Kohler A."/>
            <person name="Barry K."/>
            <person name="LaButti K."/>
            <person name="Morin E."/>
            <person name="Salamov A."/>
            <person name="Lipzen A."/>
            <person name="Mereny Z."/>
            <person name="Hegedus B."/>
            <person name="Baldrian P."/>
            <person name="Stursova M."/>
            <person name="Weitz H."/>
            <person name="Taylor A."/>
            <person name="Grigoriev I.V."/>
            <person name="Nagy L.G."/>
            <person name="Martin F."/>
            <person name="Kauserud H."/>
        </authorList>
    </citation>
    <scope>NUCLEOTIDE SEQUENCE</scope>
    <source>
        <strain evidence="2">CBHHK002</strain>
    </source>
</reference>
<keyword evidence="3" id="KW-1185">Reference proteome</keyword>
<accession>A0AAD7EBK2</accession>
<organism evidence="2 3">
    <name type="scientific">Mycena albidolilacea</name>
    <dbReference type="NCBI Taxonomy" id="1033008"/>
    <lineage>
        <taxon>Eukaryota</taxon>
        <taxon>Fungi</taxon>
        <taxon>Dikarya</taxon>
        <taxon>Basidiomycota</taxon>
        <taxon>Agaricomycotina</taxon>
        <taxon>Agaricomycetes</taxon>
        <taxon>Agaricomycetidae</taxon>
        <taxon>Agaricales</taxon>
        <taxon>Marasmiineae</taxon>
        <taxon>Mycenaceae</taxon>
        <taxon>Mycena</taxon>
    </lineage>
</organism>
<dbReference type="InterPro" id="IPR027417">
    <property type="entry name" value="P-loop_NTPase"/>
</dbReference>
<dbReference type="EMBL" id="JARIHO010000079">
    <property type="protein sequence ID" value="KAJ7310174.1"/>
    <property type="molecule type" value="Genomic_DNA"/>
</dbReference>
<dbReference type="Proteomes" id="UP001218218">
    <property type="component" value="Unassembled WGS sequence"/>
</dbReference>
<dbReference type="SUPFAM" id="SSF52540">
    <property type="entry name" value="P-loop containing nucleoside triphosphate hydrolases"/>
    <property type="match status" value="1"/>
</dbReference>
<comment type="caution">
    <text evidence="2">The sequence shown here is derived from an EMBL/GenBank/DDBJ whole genome shotgun (WGS) entry which is preliminary data.</text>
</comment>
<gene>
    <name evidence="2" type="ORF">DFH08DRAFT_823206</name>
</gene>